<evidence type="ECO:0000313" key="11">
    <source>
        <dbReference type="Proteomes" id="UP000243745"/>
    </source>
</evidence>
<evidence type="ECO:0000256" key="1">
    <source>
        <dbReference type="ARBA" id="ARBA00004370"/>
    </source>
</evidence>
<dbReference type="PROSITE" id="PS50111">
    <property type="entry name" value="CHEMOTAXIS_TRANSDUC_2"/>
    <property type="match status" value="1"/>
</dbReference>
<evidence type="ECO:0000259" key="8">
    <source>
        <dbReference type="PROSITE" id="PS50111"/>
    </source>
</evidence>
<gene>
    <name evidence="10" type="ORF">SAMN02910344_00338</name>
</gene>
<keyword evidence="7" id="KW-0472">Membrane</keyword>
<keyword evidence="7" id="KW-0812">Transmembrane</keyword>
<accession>A0A662ZFP1</accession>
<dbReference type="EMBL" id="FOXF01000004">
    <property type="protein sequence ID" value="SFP06576.1"/>
    <property type="molecule type" value="Genomic_DNA"/>
</dbReference>
<evidence type="ECO:0000256" key="6">
    <source>
        <dbReference type="SAM" id="MobiDB-lite"/>
    </source>
</evidence>
<protein>
    <submittedName>
        <fullName evidence="10">Four helix bundle sensory module for signal transduction</fullName>
    </submittedName>
</protein>
<dbReference type="FunFam" id="1.10.287.950:FF:000001">
    <property type="entry name" value="Methyl-accepting chemotaxis sensory transducer"/>
    <property type="match status" value="1"/>
</dbReference>
<feature type="domain" description="HAMP" evidence="9">
    <location>
        <begin position="367"/>
        <end position="419"/>
    </location>
</feature>
<organism evidence="10 11">
    <name type="scientific">Ruminobacter amylophilus</name>
    <dbReference type="NCBI Taxonomy" id="867"/>
    <lineage>
        <taxon>Bacteria</taxon>
        <taxon>Pseudomonadati</taxon>
        <taxon>Pseudomonadota</taxon>
        <taxon>Gammaproteobacteria</taxon>
        <taxon>Aeromonadales</taxon>
        <taxon>Succinivibrionaceae</taxon>
        <taxon>Ruminobacter</taxon>
    </lineage>
</organism>
<dbReference type="GO" id="GO:0016020">
    <property type="term" value="C:membrane"/>
    <property type="evidence" value="ECO:0007669"/>
    <property type="project" value="UniProtKB-SubCell"/>
</dbReference>
<dbReference type="RefSeq" id="WP_093140368.1">
    <property type="nucleotide sequence ID" value="NZ_FOXF01000004.1"/>
</dbReference>
<sequence length="776" mass="86323">MGKMNVVGQMKSKFVSGLKRRWLNVLSLGTLSFVKKSIINGVYVGFGILIFLISALLLGGFYNISSMNSSINDITEQNIPLNNKSQEIEIKLLSLSVRLYDVINSNTVADLDNQIIILNRSRDEFENSLNKFIDLSRDDQEIMRGMSKVADLSRSYLDIIDTIPELKRQNMELTIKANKSQADFIAWLPVFRQMIQELKLKVFDDYVDNVMLNLLTYQSLVEKKVLEALGSDNYDEIVKDRKSLGVFIVEYEEWADNLYSEMPEAQNEIGALIANFKYSCSDDNGVVGQHENLVKTTDDLVDSMNRAKEKINEIKTEITNIQQLVDNELNKSKELASDKYIKSKVISIISFIVAIAITFVVLFFLSRGIKKPMEIIVKRLEEIAGGNLNRQVYTRDVNEFGVIIKNLNRVTTETGEVMLQMADSAKKLKMASTDNLVAADISKNAISEQRNETLNLASAMNEMLTNINEIAKAVNSTMTEIHGVENEAVKSQNIMNDTMEKTLVLSDKIKENTIVIKNVSNLSSDIAKIIDIIKGVADQTNLLALNAAIEAARAGEYGRGFAVVADEVRSLANTTANSANDIRKMIEDLQATVIEAVNSSEICLNEMQLTKDKSAQASNAIDDIKTAVVHINEMASIIEESVNRQMKTSEGISSNIERISDLSNDNQIQIEALAITSQTLDTLAASTESSINKFVLPETCAETDAAAKNKKLLSGASRGGIVRPVKKTAEKKDRPGFFARLFGHAKSKEVNGKTPENKTKTEKKGFFRKKTQPPKK</sequence>
<dbReference type="PROSITE" id="PS50885">
    <property type="entry name" value="HAMP"/>
    <property type="match status" value="1"/>
</dbReference>
<evidence type="ECO:0000256" key="7">
    <source>
        <dbReference type="SAM" id="Phobius"/>
    </source>
</evidence>
<dbReference type="Pfam" id="PF00672">
    <property type="entry name" value="HAMP"/>
    <property type="match status" value="1"/>
</dbReference>
<dbReference type="InterPro" id="IPR003660">
    <property type="entry name" value="HAMP_dom"/>
</dbReference>
<evidence type="ECO:0000256" key="4">
    <source>
        <dbReference type="PROSITE-ProRule" id="PRU00284"/>
    </source>
</evidence>
<evidence type="ECO:0000256" key="2">
    <source>
        <dbReference type="ARBA" id="ARBA00023224"/>
    </source>
</evidence>
<feature type="transmembrane region" description="Helical" evidence="7">
    <location>
        <begin position="44"/>
        <end position="64"/>
    </location>
</feature>
<feature type="coiled-coil region" evidence="5">
    <location>
        <begin position="297"/>
        <end position="331"/>
    </location>
</feature>
<feature type="transmembrane region" description="Helical" evidence="7">
    <location>
        <begin position="345"/>
        <end position="365"/>
    </location>
</feature>
<keyword evidence="2 4" id="KW-0807">Transducer</keyword>
<feature type="region of interest" description="Disordered" evidence="6">
    <location>
        <begin position="742"/>
        <end position="776"/>
    </location>
</feature>
<name>A0A662ZFP1_9GAMM</name>
<keyword evidence="5" id="KW-0175">Coiled coil</keyword>
<comment type="similarity">
    <text evidence="3">Belongs to the methyl-accepting chemotaxis (MCP) protein family.</text>
</comment>
<feature type="domain" description="Methyl-accepting transducer" evidence="8">
    <location>
        <begin position="424"/>
        <end position="660"/>
    </location>
</feature>
<dbReference type="AlphaFoldDB" id="A0A662ZFP1"/>
<dbReference type="PANTHER" id="PTHR32089:SF120">
    <property type="entry name" value="METHYL-ACCEPTING CHEMOTAXIS PROTEIN TLPQ"/>
    <property type="match status" value="1"/>
</dbReference>
<evidence type="ECO:0000256" key="3">
    <source>
        <dbReference type="ARBA" id="ARBA00029447"/>
    </source>
</evidence>
<evidence type="ECO:0000256" key="5">
    <source>
        <dbReference type="SAM" id="Coils"/>
    </source>
</evidence>
<comment type="subcellular location">
    <subcellularLocation>
        <location evidence="1">Membrane</location>
    </subcellularLocation>
</comment>
<reference evidence="10 11" key="1">
    <citation type="submission" date="2016-10" db="EMBL/GenBank/DDBJ databases">
        <authorList>
            <person name="Varghese N."/>
            <person name="Submissions S."/>
        </authorList>
    </citation>
    <scope>NUCLEOTIDE SEQUENCE [LARGE SCALE GENOMIC DNA]</scope>
    <source>
        <strain evidence="10 11">DSM 1361</strain>
    </source>
</reference>
<evidence type="ECO:0000313" key="10">
    <source>
        <dbReference type="EMBL" id="SFP06576.1"/>
    </source>
</evidence>
<keyword evidence="11" id="KW-1185">Reference proteome</keyword>
<dbReference type="Pfam" id="PF00015">
    <property type="entry name" value="MCPsignal"/>
    <property type="match status" value="1"/>
</dbReference>
<dbReference type="GO" id="GO:0007165">
    <property type="term" value="P:signal transduction"/>
    <property type="evidence" value="ECO:0007669"/>
    <property type="project" value="UniProtKB-KW"/>
</dbReference>
<proteinExistence type="inferred from homology"/>
<feature type="compositionally biased region" description="Basic and acidic residues" evidence="6">
    <location>
        <begin position="746"/>
        <end position="765"/>
    </location>
</feature>
<dbReference type="OrthoDB" id="7054443at2"/>
<dbReference type="Gene3D" id="1.10.287.950">
    <property type="entry name" value="Methyl-accepting chemotaxis protein"/>
    <property type="match status" value="1"/>
</dbReference>
<dbReference type="Proteomes" id="UP000243745">
    <property type="component" value="Unassembled WGS sequence"/>
</dbReference>
<dbReference type="PANTHER" id="PTHR32089">
    <property type="entry name" value="METHYL-ACCEPTING CHEMOTAXIS PROTEIN MCPB"/>
    <property type="match status" value="1"/>
</dbReference>
<feature type="compositionally biased region" description="Basic residues" evidence="6">
    <location>
        <begin position="766"/>
        <end position="776"/>
    </location>
</feature>
<evidence type="ECO:0000259" key="9">
    <source>
        <dbReference type="PROSITE" id="PS50885"/>
    </source>
</evidence>
<keyword evidence="7" id="KW-1133">Transmembrane helix</keyword>
<dbReference type="SMART" id="SM00283">
    <property type="entry name" value="MA"/>
    <property type="match status" value="1"/>
</dbReference>
<dbReference type="GO" id="GO:0006935">
    <property type="term" value="P:chemotaxis"/>
    <property type="evidence" value="ECO:0007669"/>
    <property type="project" value="UniProtKB-ARBA"/>
</dbReference>
<dbReference type="SUPFAM" id="SSF58104">
    <property type="entry name" value="Methyl-accepting chemotaxis protein (MCP) signaling domain"/>
    <property type="match status" value="1"/>
</dbReference>
<dbReference type="InterPro" id="IPR004089">
    <property type="entry name" value="MCPsignal_dom"/>
</dbReference>